<keyword evidence="7" id="KW-1185">Reference proteome</keyword>
<dbReference type="PANTHER" id="PTHR46228">
    <property type="entry name" value="KELCH DOMAIN-CONTAINING PROTEIN"/>
    <property type="match status" value="1"/>
</dbReference>
<feature type="region of interest" description="Disordered" evidence="3">
    <location>
        <begin position="738"/>
        <end position="895"/>
    </location>
</feature>
<dbReference type="RefSeq" id="XP_017999797.1">
    <property type="nucleotide sequence ID" value="XM_018143311.1"/>
</dbReference>
<protein>
    <recommendedName>
        <fullName evidence="8">Kelch repeat-containing protein</fullName>
    </recommendedName>
</protein>
<sequence length="895" mass="98427">MSRLTVYSLLLLVSYVTAAPGVEQNYTICNWARLRAGIVRDAIYLDGGLLWWQTAFVDGSTPVVSSNGGVSGELYRLNLSQPFETSTTNLSALLEPMPKAGGQGNNIAPNYIDGTMMTNDGELYLYGGLPHLTNSTSGQSEESVLGYEAFQYGATRESWTPGFYQGSLGTNVSRYITNGAGASAPSENLGYYFSGMRGADWGEIHYEDASATIPANTLIEVDMSTMRSEKWTNFTLPDDIVPRANAELVWLPVSQRGVLLAIGGVTEPEEIYPAGLNDSQLARSKAISPSFMESIPIYDIESEKWYTQNISGTEKPPQLTQFCSVLATEEDSSTWNIYIYGGYNGIDASNGPSDDVWVLSLPSFTWTKVYEGTPSHGRSGHHCISPYPDKMFVIGGVHQSQAECVEDGFIQVFDLNTLTFTNEYHPDQWQPYNQSEKISTTSRRFVKRQAQWSSPALESIFSTKYTREIPQYYPYKSAAPAGNGSTGTQSSGSSTNKVAIAVGVSIGVLVVGLALLLILLLRRKGMLRSRSSMSSRTKRSRISNWLTGTKESTSPHHKSFNSSTSELDGDLVQQYSSASAVVSSESSSHNSHTPLAPAERPHRVPQEMAAIDRPRAPFELATPYNNQSHPRHSNAVDYAYDNAKGHSSRSTSSEYLKNPAVHDRQIRDSRASVDLADAARSTTSSEESGSTTAWPLPKSRPIWERSPSTISNNAEPTDHLLPPAATVPAIPRQYRSLSNDATPSRLRPVLPDTQPSNSNSNSSSNPSSQSKDISSMSSAPDHVVSPIRESSHTDDDLWESAPPNSSRHSHAWTADSNPQRQSLMDSMVSPITPDEPHGPGRYHTWEREEPPKLADVVEEQPRRYKSWQDPPPKIAEEQPRRSSENEGRENWWGGR</sequence>
<dbReference type="Proteomes" id="UP000038010">
    <property type="component" value="Unassembled WGS sequence"/>
</dbReference>
<dbReference type="EMBL" id="LFJN01000014">
    <property type="protein sequence ID" value="KPI39834.1"/>
    <property type="molecule type" value="Genomic_DNA"/>
</dbReference>
<feature type="region of interest" description="Disordered" evidence="3">
    <location>
        <begin position="578"/>
        <end position="603"/>
    </location>
</feature>
<gene>
    <name evidence="6" type="ORF">AB675_3276</name>
</gene>
<organism evidence="6 7">
    <name type="scientific">Cyphellophora attinorum</name>
    <dbReference type="NCBI Taxonomy" id="1664694"/>
    <lineage>
        <taxon>Eukaryota</taxon>
        <taxon>Fungi</taxon>
        <taxon>Dikarya</taxon>
        <taxon>Ascomycota</taxon>
        <taxon>Pezizomycotina</taxon>
        <taxon>Eurotiomycetes</taxon>
        <taxon>Chaetothyriomycetidae</taxon>
        <taxon>Chaetothyriales</taxon>
        <taxon>Cyphellophoraceae</taxon>
        <taxon>Cyphellophora</taxon>
    </lineage>
</organism>
<dbReference type="InterPro" id="IPR015915">
    <property type="entry name" value="Kelch-typ_b-propeller"/>
</dbReference>
<dbReference type="OrthoDB" id="540004at2759"/>
<reference evidence="6 7" key="1">
    <citation type="submission" date="2015-06" db="EMBL/GenBank/DDBJ databases">
        <title>Draft genome of the ant-associated black yeast Phialophora attae CBS 131958.</title>
        <authorList>
            <person name="Moreno L.F."/>
            <person name="Stielow B.J."/>
            <person name="de Hoog S."/>
            <person name="Vicente V.A."/>
            <person name="Weiss V.A."/>
            <person name="de Vries M."/>
            <person name="Cruz L.M."/>
            <person name="Souza E.M."/>
        </authorList>
    </citation>
    <scope>NUCLEOTIDE SEQUENCE [LARGE SCALE GENOMIC DNA]</scope>
    <source>
        <strain evidence="6 7">CBS 131958</strain>
    </source>
</reference>
<dbReference type="Gene3D" id="2.120.10.80">
    <property type="entry name" value="Kelch-type beta propeller"/>
    <property type="match status" value="1"/>
</dbReference>
<keyword evidence="2" id="KW-0677">Repeat</keyword>
<evidence type="ECO:0000256" key="1">
    <source>
        <dbReference type="ARBA" id="ARBA00022441"/>
    </source>
</evidence>
<proteinExistence type="predicted"/>
<dbReference type="AlphaFoldDB" id="A0A0N1H901"/>
<evidence type="ECO:0000256" key="4">
    <source>
        <dbReference type="SAM" id="Phobius"/>
    </source>
</evidence>
<evidence type="ECO:0000313" key="7">
    <source>
        <dbReference type="Proteomes" id="UP000038010"/>
    </source>
</evidence>
<evidence type="ECO:0000256" key="5">
    <source>
        <dbReference type="SAM" id="SignalP"/>
    </source>
</evidence>
<feature type="compositionally biased region" description="Basic and acidic residues" evidence="3">
    <location>
        <begin position="874"/>
        <end position="889"/>
    </location>
</feature>
<evidence type="ECO:0000313" key="6">
    <source>
        <dbReference type="EMBL" id="KPI39834.1"/>
    </source>
</evidence>
<dbReference type="PANTHER" id="PTHR46228:SF2">
    <property type="entry name" value="KELCH REPEAT PROTEIN (AFU_ORTHOLOGUE AFUA_4G14350)"/>
    <property type="match status" value="1"/>
</dbReference>
<dbReference type="Pfam" id="PF24681">
    <property type="entry name" value="Kelch_KLHDC2_KLHL20_DRC7"/>
    <property type="match status" value="1"/>
</dbReference>
<feature type="region of interest" description="Disordered" evidence="3">
    <location>
        <begin position="643"/>
        <end position="724"/>
    </location>
</feature>
<feature type="compositionally biased region" description="Low complexity" evidence="3">
    <location>
        <begin position="754"/>
        <end position="778"/>
    </location>
</feature>
<dbReference type="SUPFAM" id="SSF50965">
    <property type="entry name" value="Galactose oxidase, central domain"/>
    <property type="match status" value="1"/>
</dbReference>
<feature type="compositionally biased region" description="Basic and acidic residues" evidence="3">
    <location>
        <begin position="660"/>
        <end position="671"/>
    </location>
</feature>
<keyword evidence="5" id="KW-0732">Signal</keyword>
<keyword evidence="4" id="KW-1133">Transmembrane helix</keyword>
<feature type="chain" id="PRO_5005873112" description="Kelch repeat-containing protein" evidence="5">
    <location>
        <begin position="19"/>
        <end position="895"/>
    </location>
</feature>
<feature type="compositionally biased region" description="Low complexity" evidence="3">
    <location>
        <begin position="578"/>
        <end position="592"/>
    </location>
</feature>
<dbReference type="STRING" id="1664694.A0A0N1H901"/>
<feature type="compositionally biased region" description="Polar residues" evidence="3">
    <location>
        <begin position="706"/>
        <end position="715"/>
    </location>
</feature>
<feature type="signal peptide" evidence="5">
    <location>
        <begin position="1"/>
        <end position="18"/>
    </location>
</feature>
<evidence type="ECO:0000256" key="3">
    <source>
        <dbReference type="SAM" id="MobiDB-lite"/>
    </source>
</evidence>
<dbReference type="VEuPathDB" id="FungiDB:AB675_3276"/>
<dbReference type="InterPro" id="IPR011043">
    <property type="entry name" value="Gal_Oxase/kelch_b-propeller"/>
</dbReference>
<comment type="caution">
    <text evidence="6">The sequence shown here is derived from an EMBL/GenBank/DDBJ whole genome shotgun (WGS) entry which is preliminary data.</text>
</comment>
<feature type="compositionally biased region" description="Low complexity" evidence="3">
    <location>
        <begin position="681"/>
        <end position="692"/>
    </location>
</feature>
<feature type="compositionally biased region" description="Basic and acidic residues" evidence="3">
    <location>
        <begin position="834"/>
        <end position="852"/>
    </location>
</feature>
<name>A0A0N1H901_9EURO</name>
<keyword evidence="4" id="KW-0812">Transmembrane</keyword>
<feature type="compositionally biased region" description="Polar residues" evidence="3">
    <location>
        <begin position="814"/>
        <end position="824"/>
    </location>
</feature>
<evidence type="ECO:0008006" key="8">
    <source>
        <dbReference type="Google" id="ProtNLM"/>
    </source>
</evidence>
<accession>A0A0N1H901</accession>
<feature type="transmembrane region" description="Helical" evidence="4">
    <location>
        <begin position="498"/>
        <end position="521"/>
    </location>
</feature>
<keyword evidence="4" id="KW-0472">Membrane</keyword>
<keyword evidence="1" id="KW-0880">Kelch repeat</keyword>
<evidence type="ECO:0000256" key="2">
    <source>
        <dbReference type="ARBA" id="ARBA00022737"/>
    </source>
</evidence>
<dbReference type="GeneID" id="28735191"/>
<feature type="region of interest" description="Disordered" evidence="3">
    <location>
        <begin position="529"/>
        <end position="566"/>
    </location>
</feature>